<sequence>MRPLFLARLIEHASADRLDWCALGPNTMSGSTFEKYGGFSVVSRIVMTFYDLVLESDVVGPFFDDVDMPRQIDHQTKFVSGIMGGPAPINDARLRAVHAHLSISDPQFDEIISLFVQALDQHGVAPEDAAALAAVMESKRSLIVHER</sequence>
<keyword evidence="1" id="KW-0813">Transport</keyword>
<dbReference type="InterPro" id="IPR009050">
    <property type="entry name" value="Globin-like_sf"/>
</dbReference>
<dbReference type="SUPFAM" id="SSF46458">
    <property type="entry name" value="Globin-like"/>
    <property type="match status" value="1"/>
</dbReference>
<dbReference type="RefSeq" id="WP_386735206.1">
    <property type="nucleotide sequence ID" value="NZ_JBHRXI010000010.1"/>
</dbReference>
<proteinExistence type="predicted"/>
<organism evidence="5 6">
    <name type="scientific">Lutimaribacter marinistellae</name>
    <dbReference type="NCBI Taxonomy" id="1820329"/>
    <lineage>
        <taxon>Bacteria</taxon>
        <taxon>Pseudomonadati</taxon>
        <taxon>Pseudomonadota</taxon>
        <taxon>Alphaproteobacteria</taxon>
        <taxon>Rhodobacterales</taxon>
        <taxon>Roseobacteraceae</taxon>
        <taxon>Lutimaribacter</taxon>
    </lineage>
</organism>
<evidence type="ECO:0000313" key="5">
    <source>
        <dbReference type="EMBL" id="MFC3614015.1"/>
    </source>
</evidence>
<dbReference type="InterPro" id="IPR012292">
    <property type="entry name" value="Globin/Proto"/>
</dbReference>
<reference evidence="6" key="1">
    <citation type="journal article" date="2019" name="Int. J. Syst. Evol. Microbiol.">
        <title>The Global Catalogue of Microorganisms (GCM) 10K type strain sequencing project: providing services to taxonomists for standard genome sequencing and annotation.</title>
        <authorList>
            <consortium name="The Broad Institute Genomics Platform"/>
            <consortium name="The Broad Institute Genome Sequencing Center for Infectious Disease"/>
            <person name="Wu L."/>
            <person name="Ma J."/>
        </authorList>
    </citation>
    <scope>NUCLEOTIDE SEQUENCE [LARGE SCALE GENOMIC DNA]</scope>
    <source>
        <strain evidence="6">KCTC 42911</strain>
    </source>
</reference>
<keyword evidence="2" id="KW-0349">Heme</keyword>
<dbReference type="Pfam" id="PF01152">
    <property type="entry name" value="Bac_globin"/>
    <property type="match status" value="1"/>
</dbReference>
<name>A0ABV7TGJ9_9RHOB</name>
<keyword evidence="6" id="KW-1185">Reference proteome</keyword>
<keyword evidence="4" id="KW-0408">Iron</keyword>
<gene>
    <name evidence="5" type="ORF">ACFORG_09620</name>
</gene>
<comment type="caution">
    <text evidence="5">The sequence shown here is derived from an EMBL/GenBank/DDBJ whole genome shotgun (WGS) entry which is preliminary data.</text>
</comment>
<dbReference type="Gene3D" id="1.10.490.10">
    <property type="entry name" value="Globins"/>
    <property type="match status" value="1"/>
</dbReference>
<dbReference type="InterPro" id="IPR001486">
    <property type="entry name" value="Hemoglobin_trunc"/>
</dbReference>
<dbReference type="CDD" id="cd00454">
    <property type="entry name" value="TrHb1_N"/>
    <property type="match status" value="1"/>
</dbReference>
<evidence type="ECO:0000256" key="3">
    <source>
        <dbReference type="ARBA" id="ARBA00022723"/>
    </source>
</evidence>
<dbReference type="Proteomes" id="UP001595629">
    <property type="component" value="Unassembled WGS sequence"/>
</dbReference>
<dbReference type="EMBL" id="JBHRXI010000010">
    <property type="protein sequence ID" value="MFC3614015.1"/>
    <property type="molecule type" value="Genomic_DNA"/>
</dbReference>
<evidence type="ECO:0000313" key="6">
    <source>
        <dbReference type="Proteomes" id="UP001595629"/>
    </source>
</evidence>
<protein>
    <submittedName>
        <fullName evidence="5">Group 1 truncated hemoglobin</fullName>
    </submittedName>
</protein>
<evidence type="ECO:0000256" key="4">
    <source>
        <dbReference type="ARBA" id="ARBA00023004"/>
    </source>
</evidence>
<evidence type="ECO:0000256" key="2">
    <source>
        <dbReference type="ARBA" id="ARBA00022617"/>
    </source>
</evidence>
<keyword evidence="3" id="KW-0479">Metal-binding</keyword>
<accession>A0ABV7TGJ9</accession>
<evidence type="ECO:0000256" key="1">
    <source>
        <dbReference type="ARBA" id="ARBA00022448"/>
    </source>
</evidence>